<dbReference type="InterPro" id="IPR036961">
    <property type="entry name" value="Kinesin_motor_dom_sf"/>
</dbReference>
<dbReference type="Gene3D" id="3.40.850.10">
    <property type="entry name" value="Kinesin motor domain"/>
    <property type="match status" value="1"/>
</dbReference>
<dbReference type="OMA" id="EMHETAH"/>
<accession>A0A0D3KRZ1</accession>
<evidence type="ECO:0000256" key="1">
    <source>
        <dbReference type="SAM" id="Coils"/>
    </source>
</evidence>
<dbReference type="AlphaFoldDB" id="A0A0D3KRZ1"/>
<evidence type="ECO:0008006" key="4">
    <source>
        <dbReference type="Google" id="ProtNLM"/>
    </source>
</evidence>
<proteinExistence type="predicted"/>
<evidence type="ECO:0000313" key="2">
    <source>
        <dbReference type="EnsemblProtists" id="EOD38526"/>
    </source>
</evidence>
<protein>
    <recommendedName>
        <fullName evidence="4">Myosin motor domain-containing protein</fullName>
    </recommendedName>
</protein>
<keyword evidence="1" id="KW-0175">Coiled coil</keyword>
<reference evidence="3" key="1">
    <citation type="journal article" date="2013" name="Nature">
        <title>Pan genome of the phytoplankton Emiliania underpins its global distribution.</title>
        <authorList>
            <person name="Read B.A."/>
            <person name="Kegel J."/>
            <person name="Klute M.J."/>
            <person name="Kuo A."/>
            <person name="Lefebvre S.C."/>
            <person name="Maumus F."/>
            <person name="Mayer C."/>
            <person name="Miller J."/>
            <person name="Monier A."/>
            <person name="Salamov A."/>
            <person name="Young J."/>
            <person name="Aguilar M."/>
            <person name="Claverie J.M."/>
            <person name="Frickenhaus S."/>
            <person name="Gonzalez K."/>
            <person name="Herman E.K."/>
            <person name="Lin Y.C."/>
            <person name="Napier J."/>
            <person name="Ogata H."/>
            <person name="Sarno A.F."/>
            <person name="Shmutz J."/>
            <person name="Schroeder D."/>
            <person name="de Vargas C."/>
            <person name="Verret F."/>
            <person name="von Dassow P."/>
            <person name="Valentin K."/>
            <person name="Van de Peer Y."/>
            <person name="Wheeler G."/>
            <person name="Dacks J.B."/>
            <person name="Delwiche C.F."/>
            <person name="Dyhrman S.T."/>
            <person name="Glockner G."/>
            <person name="John U."/>
            <person name="Richards T."/>
            <person name="Worden A.Z."/>
            <person name="Zhang X."/>
            <person name="Grigoriev I.V."/>
            <person name="Allen A.E."/>
            <person name="Bidle K."/>
            <person name="Borodovsky M."/>
            <person name="Bowler C."/>
            <person name="Brownlee C."/>
            <person name="Cock J.M."/>
            <person name="Elias M."/>
            <person name="Gladyshev V.N."/>
            <person name="Groth M."/>
            <person name="Guda C."/>
            <person name="Hadaegh A."/>
            <person name="Iglesias-Rodriguez M.D."/>
            <person name="Jenkins J."/>
            <person name="Jones B.M."/>
            <person name="Lawson T."/>
            <person name="Leese F."/>
            <person name="Lindquist E."/>
            <person name="Lobanov A."/>
            <person name="Lomsadze A."/>
            <person name="Malik S.B."/>
            <person name="Marsh M.E."/>
            <person name="Mackinder L."/>
            <person name="Mock T."/>
            <person name="Mueller-Roeber B."/>
            <person name="Pagarete A."/>
            <person name="Parker M."/>
            <person name="Probert I."/>
            <person name="Quesneville H."/>
            <person name="Raines C."/>
            <person name="Rensing S.A."/>
            <person name="Riano-Pachon D.M."/>
            <person name="Richier S."/>
            <person name="Rokitta S."/>
            <person name="Shiraiwa Y."/>
            <person name="Soanes D.M."/>
            <person name="van der Giezen M."/>
            <person name="Wahlund T.M."/>
            <person name="Williams B."/>
            <person name="Wilson W."/>
            <person name="Wolfe G."/>
            <person name="Wurch L.L."/>
        </authorList>
    </citation>
    <scope>NUCLEOTIDE SEQUENCE</scope>
</reference>
<dbReference type="HOGENOM" id="CLU_1028330_0_0_1"/>
<dbReference type="Proteomes" id="UP000013827">
    <property type="component" value="Unassembled WGS sequence"/>
</dbReference>
<dbReference type="EnsemblProtists" id="EOD38526">
    <property type="protein sequence ID" value="EOD38526"/>
    <property type="gene ID" value="EMIHUDRAFT_122222"/>
</dbReference>
<sequence>MPKAAYEDWGPGCSELSSLKSATDKALLDNTEERYKAGNIYTRSGRLLLAVNPYITLLPLSARLAADLHKYANGSLWLEFFYEEQLAAVRAAFATPGVVDDEAVLAQVKKAVMSNGWSDAFNQSLVDLLRLAHQHSISIHALDSPEWSLDAFTERYGTFRGRLKYLANRASQENDGEGATSRWAKRVMEEHAEGTAPAPVVVMGGAEHGPVMLEIVPVFEFMYEDAGAVRAAAKAKVEAELAAAKEAKSEAEEEEEAAEAKIGSALALFSR</sequence>
<dbReference type="GeneID" id="17283797"/>
<keyword evidence="3" id="KW-1185">Reference proteome</keyword>
<dbReference type="RefSeq" id="XP_005790955.1">
    <property type="nucleotide sequence ID" value="XM_005790898.1"/>
</dbReference>
<dbReference type="KEGG" id="ehx:EMIHUDRAFT_122222"/>
<reference evidence="2" key="2">
    <citation type="submission" date="2024-10" db="UniProtKB">
        <authorList>
            <consortium name="EnsemblProtists"/>
        </authorList>
    </citation>
    <scope>IDENTIFICATION</scope>
</reference>
<dbReference type="PaxDb" id="2903-EOD38526"/>
<dbReference type="InterPro" id="IPR027417">
    <property type="entry name" value="P-loop_NTPase"/>
</dbReference>
<name>A0A0D3KRZ1_EMIH1</name>
<feature type="coiled-coil region" evidence="1">
    <location>
        <begin position="230"/>
        <end position="268"/>
    </location>
</feature>
<organism evidence="2 3">
    <name type="scientific">Emiliania huxleyi (strain CCMP1516)</name>
    <dbReference type="NCBI Taxonomy" id="280463"/>
    <lineage>
        <taxon>Eukaryota</taxon>
        <taxon>Haptista</taxon>
        <taxon>Haptophyta</taxon>
        <taxon>Prymnesiophyceae</taxon>
        <taxon>Isochrysidales</taxon>
        <taxon>Noelaerhabdaceae</taxon>
        <taxon>Emiliania</taxon>
    </lineage>
</organism>
<dbReference type="SUPFAM" id="SSF52540">
    <property type="entry name" value="P-loop containing nucleoside triphosphate hydrolases"/>
    <property type="match status" value="1"/>
</dbReference>
<evidence type="ECO:0000313" key="3">
    <source>
        <dbReference type="Proteomes" id="UP000013827"/>
    </source>
</evidence>